<keyword evidence="1" id="KW-0574">Periplasm</keyword>
<evidence type="ECO:0000313" key="3">
    <source>
        <dbReference type="EMBL" id="PXX91843.1"/>
    </source>
</evidence>
<dbReference type="OrthoDB" id="9780340at2"/>
<accession>A0A2V3ZP95</accession>
<protein>
    <recommendedName>
        <fullName evidence="1">Thiol:disulfide interchange protein</fullName>
    </recommendedName>
</protein>
<dbReference type="SUPFAM" id="SSF52833">
    <property type="entry name" value="Thioredoxin-like"/>
    <property type="match status" value="1"/>
</dbReference>
<keyword evidence="1" id="KW-0676">Redox-active center</keyword>
<dbReference type="AlphaFoldDB" id="A0A2V3ZP95"/>
<comment type="similarity">
    <text evidence="1">Belongs to the thioredoxin family. DsbC subfamily.</text>
</comment>
<dbReference type="CDD" id="cd03020">
    <property type="entry name" value="DsbA_DsbC_DsbG"/>
    <property type="match status" value="1"/>
</dbReference>
<evidence type="ECO:0000313" key="4">
    <source>
        <dbReference type="Proteomes" id="UP000253987"/>
    </source>
</evidence>
<dbReference type="InterPro" id="IPR036249">
    <property type="entry name" value="Thioredoxin-like_sf"/>
</dbReference>
<dbReference type="Gene3D" id="3.10.450.70">
    <property type="entry name" value="Disulphide bond isomerase, DsbC/G, N-terminal"/>
    <property type="match status" value="1"/>
</dbReference>
<comment type="caution">
    <text evidence="3">The sequence shown here is derived from an EMBL/GenBank/DDBJ whole genome shotgun (WGS) entry which is preliminary data.</text>
</comment>
<keyword evidence="1" id="KW-0732">Signal</keyword>
<comment type="subcellular location">
    <subcellularLocation>
        <location evidence="1">Periplasm</location>
    </subcellularLocation>
</comment>
<sequence length="284" mass="31813">MKTVPWQALPPWKWTWKWRLFDLRLLKRMVINMLRTLVKGLVPLFLLPSIALAAYPDAVQVLVDEGLKVEASFEAPGGVKGFVGRRDGHPVSLYLMPDGEHIVVGKMVDGFGQDLSAEHLRNWLPEPDLAGAWQKLADAAWISEGPSDAKRIVYVFFDPNCGYCVTFREKAQPYLERGIELRHIMVGIIQPSSLAKAASVLGADDPLGKLDFHDSQFPRDWLVADENVPQDLRKRVQSNNRLMESLSVAITPTVFYKNPDGEVRKIVGLPDDSALSEAVFRAPE</sequence>
<organism evidence="3 4">
    <name type="scientific">Marinobacter vulgaris</name>
    <dbReference type="NCBI Taxonomy" id="1928331"/>
    <lineage>
        <taxon>Bacteria</taxon>
        <taxon>Pseudomonadati</taxon>
        <taxon>Pseudomonadota</taxon>
        <taxon>Gammaproteobacteria</taxon>
        <taxon>Pseudomonadales</taxon>
        <taxon>Marinobacteraceae</taxon>
        <taxon>Marinobacter</taxon>
    </lineage>
</organism>
<dbReference type="GO" id="GO:0042597">
    <property type="term" value="C:periplasmic space"/>
    <property type="evidence" value="ECO:0007669"/>
    <property type="project" value="UniProtKB-SubCell"/>
</dbReference>
<dbReference type="Gene3D" id="3.40.30.10">
    <property type="entry name" value="Glutaredoxin"/>
    <property type="match status" value="1"/>
</dbReference>
<dbReference type="InterPro" id="IPR009094">
    <property type="entry name" value="DiS-bond_isomerase_DsbC/G_N_sf"/>
</dbReference>
<evidence type="ECO:0000259" key="2">
    <source>
        <dbReference type="Pfam" id="PF13098"/>
    </source>
</evidence>
<dbReference type="PANTHER" id="PTHR35272">
    <property type="entry name" value="THIOL:DISULFIDE INTERCHANGE PROTEIN DSBC-RELATED"/>
    <property type="match status" value="1"/>
</dbReference>
<dbReference type="NCBIfam" id="NF008657">
    <property type="entry name" value="PRK11657.1"/>
    <property type="match status" value="1"/>
</dbReference>
<gene>
    <name evidence="3" type="ORF">DIT71_08295</name>
</gene>
<dbReference type="InterPro" id="IPR051470">
    <property type="entry name" value="Thiol:disulfide_interchange"/>
</dbReference>
<reference evidence="3 4" key="2">
    <citation type="submission" date="2018-06" db="EMBL/GenBank/DDBJ databases">
        <title>Marinobactersediminissp. nov, a moderately halophilic bacterium isolated from marine solar saltern.</title>
        <authorList>
            <person name="Zhang Y."/>
        </authorList>
    </citation>
    <scope>NUCLEOTIDE SEQUENCE [LARGE SCALE GENOMIC DNA]</scope>
    <source>
        <strain evidence="3 4">F01</strain>
    </source>
</reference>
<dbReference type="InterPro" id="IPR033954">
    <property type="entry name" value="DiS-bond_Isoase_DsbC/G"/>
</dbReference>
<feature type="domain" description="Thioredoxin-like fold" evidence="2">
    <location>
        <begin position="148"/>
        <end position="270"/>
    </location>
</feature>
<dbReference type="Pfam" id="PF13098">
    <property type="entry name" value="Thioredoxin_2"/>
    <property type="match status" value="1"/>
</dbReference>
<proteinExistence type="inferred from homology"/>
<dbReference type="SUPFAM" id="SSF54423">
    <property type="entry name" value="DsbC/DsbG N-terminal domain-like"/>
    <property type="match status" value="1"/>
</dbReference>
<dbReference type="InterPro" id="IPR012336">
    <property type="entry name" value="Thioredoxin-like_fold"/>
</dbReference>
<dbReference type="PANTHER" id="PTHR35272:SF4">
    <property type="entry name" value="THIOL:DISULFIDE INTERCHANGE PROTEIN DSBG"/>
    <property type="match status" value="1"/>
</dbReference>
<dbReference type="EMBL" id="QFWX01000003">
    <property type="protein sequence ID" value="PXX91843.1"/>
    <property type="molecule type" value="Genomic_DNA"/>
</dbReference>
<dbReference type="Proteomes" id="UP000253987">
    <property type="component" value="Unassembled WGS sequence"/>
</dbReference>
<comment type="function">
    <text evidence="1">Required for disulfide bond formation in some periplasmic proteins. Acts by transferring its disulfide bond to other proteins and is reduced in the process.</text>
</comment>
<keyword evidence="4" id="KW-1185">Reference proteome</keyword>
<evidence type="ECO:0000256" key="1">
    <source>
        <dbReference type="RuleBase" id="RU364038"/>
    </source>
</evidence>
<name>A0A2V3ZP95_9GAMM</name>
<reference evidence="4" key="1">
    <citation type="submission" date="2018-05" db="EMBL/GenBank/DDBJ databases">
        <authorList>
            <person name="Lu D."/>
        </authorList>
    </citation>
    <scope>NUCLEOTIDE SEQUENCE [LARGE SCALE GENOMIC DNA]</scope>
    <source>
        <strain evidence="4">F01</strain>
    </source>
</reference>